<feature type="transmembrane region" description="Helical" evidence="1">
    <location>
        <begin position="95"/>
        <end position="124"/>
    </location>
</feature>
<feature type="domain" description="DUF4010" evidence="3">
    <location>
        <begin position="183"/>
        <end position="390"/>
    </location>
</feature>
<name>A0ABD4T282_9CYAN</name>
<dbReference type="EMBL" id="JTHE03000044">
    <property type="protein sequence ID" value="MCM1982803.1"/>
    <property type="molecule type" value="Genomic_DNA"/>
</dbReference>
<proteinExistence type="predicted"/>
<dbReference type="InterPro" id="IPR049177">
    <property type="entry name" value="MgtC_SapB_SrpB_YhiD_N"/>
</dbReference>
<dbReference type="Proteomes" id="UP000031561">
    <property type="component" value="Unassembled WGS sequence"/>
</dbReference>
<feature type="transmembrane region" description="Helical" evidence="1">
    <location>
        <begin position="177"/>
        <end position="198"/>
    </location>
</feature>
<sequence>MNQAIMIRLAVGLCIGLIIGLERELHHQDEPEDLQVAGVRSFALVAVIGSLGAVLSGSLGAWILGVTFLGVVAMVVVSYGLTLSPTGEFGITTELALLLTCGLGAMAGSGLIAEAIASAVVTTGLLGFKQEIHHSLLKLERREWVATLQLLVIAAVALPLLPNQNMGPWEALNPRTIGYLILLIAGISYIGYFAMRILGDRVGLLATSAIGGLVSSTAVTLSFARMARKRQGTVSVLGAGISLAAAIMAVRVLLEVSVVNTALLPLVVPSLACLALVPLVAAVFIALGARHKESAAPMDLRNPIELGSAIFFGGVLALLFLLVRAVEDWFGEAGIYLLSAISGITDVDAVSLSLAQSTQGSLSLKVGAGGILIAAMVNTVVKALMATFIGGWRLARWCASILLISLTLSGIAAIVVFGFSRV</sequence>
<feature type="transmembrane region" description="Helical" evidence="1">
    <location>
        <begin position="309"/>
        <end position="327"/>
    </location>
</feature>
<feature type="transmembrane region" description="Helical" evidence="1">
    <location>
        <begin position="204"/>
        <end position="224"/>
    </location>
</feature>
<keyword evidence="1" id="KW-1133">Transmembrane helix</keyword>
<evidence type="ECO:0000259" key="3">
    <source>
        <dbReference type="Pfam" id="PF13194"/>
    </source>
</evidence>
<feature type="transmembrane region" description="Helical" evidence="1">
    <location>
        <begin position="61"/>
        <end position="83"/>
    </location>
</feature>
<feature type="transmembrane region" description="Helical" evidence="1">
    <location>
        <begin position="266"/>
        <end position="288"/>
    </location>
</feature>
<feature type="transmembrane region" description="Helical" evidence="1">
    <location>
        <begin position="394"/>
        <end position="419"/>
    </location>
</feature>
<dbReference type="RefSeq" id="WP_166274804.1">
    <property type="nucleotide sequence ID" value="NZ_JTHE03000044.1"/>
</dbReference>
<dbReference type="Pfam" id="PF13194">
    <property type="entry name" value="DUF4010"/>
    <property type="match status" value="1"/>
</dbReference>
<feature type="transmembrane region" description="Helical" evidence="1">
    <location>
        <begin position="144"/>
        <end position="161"/>
    </location>
</feature>
<feature type="transmembrane region" description="Helical" evidence="1">
    <location>
        <begin position="37"/>
        <end position="55"/>
    </location>
</feature>
<comment type="caution">
    <text evidence="4">The sequence shown here is derived from an EMBL/GenBank/DDBJ whole genome shotgun (WGS) entry which is preliminary data.</text>
</comment>
<protein>
    <submittedName>
        <fullName evidence="4">MgtC/SapB family protein</fullName>
    </submittedName>
</protein>
<dbReference type="InterPro" id="IPR025105">
    <property type="entry name" value="DUF4010"/>
</dbReference>
<dbReference type="PANTHER" id="PTHR39084">
    <property type="entry name" value="MEMBRANE PROTEIN-RELATED"/>
    <property type="match status" value="1"/>
</dbReference>
<feature type="transmembrane region" description="Helical" evidence="1">
    <location>
        <begin position="333"/>
        <end position="354"/>
    </location>
</feature>
<feature type="transmembrane region" description="Helical" evidence="1">
    <location>
        <begin position="366"/>
        <end position="388"/>
    </location>
</feature>
<gene>
    <name evidence="4" type="ORF">QQ91_0008200</name>
</gene>
<reference evidence="4 5" key="1">
    <citation type="journal article" date="2015" name="Genome Announc.">
        <title>Draft Genome Sequence of Filamentous Marine Cyanobacterium Lyngbya confervoides Strain BDU141951.</title>
        <authorList>
            <person name="Chandrababunaidu M.M."/>
            <person name="Sen D."/>
            <person name="Tripathy S."/>
        </authorList>
    </citation>
    <scope>NUCLEOTIDE SEQUENCE [LARGE SCALE GENOMIC DNA]</scope>
    <source>
        <strain evidence="4 5">BDU141951</strain>
    </source>
</reference>
<keyword evidence="1" id="KW-0472">Membrane</keyword>
<dbReference type="Pfam" id="PF02308">
    <property type="entry name" value="MgtC"/>
    <property type="match status" value="1"/>
</dbReference>
<evidence type="ECO:0000259" key="2">
    <source>
        <dbReference type="Pfam" id="PF02308"/>
    </source>
</evidence>
<organism evidence="4 5">
    <name type="scientific">Lyngbya confervoides BDU141951</name>
    <dbReference type="NCBI Taxonomy" id="1574623"/>
    <lineage>
        <taxon>Bacteria</taxon>
        <taxon>Bacillati</taxon>
        <taxon>Cyanobacteriota</taxon>
        <taxon>Cyanophyceae</taxon>
        <taxon>Oscillatoriophycideae</taxon>
        <taxon>Oscillatoriales</taxon>
        <taxon>Microcoleaceae</taxon>
        <taxon>Lyngbya</taxon>
    </lineage>
</organism>
<keyword evidence="1" id="KW-0812">Transmembrane</keyword>
<feature type="transmembrane region" description="Helical" evidence="1">
    <location>
        <begin position="236"/>
        <end position="254"/>
    </location>
</feature>
<evidence type="ECO:0000256" key="1">
    <source>
        <dbReference type="SAM" id="Phobius"/>
    </source>
</evidence>
<dbReference type="AlphaFoldDB" id="A0ABD4T282"/>
<feature type="domain" description="MgtC/SapB/SrpB/YhiD N-terminal" evidence="2">
    <location>
        <begin position="9"/>
        <end position="134"/>
    </location>
</feature>
<accession>A0ABD4T282</accession>
<evidence type="ECO:0000313" key="5">
    <source>
        <dbReference type="Proteomes" id="UP000031561"/>
    </source>
</evidence>
<dbReference type="PANTHER" id="PTHR39084:SF1">
    <property type="entry name" value="DUF4010 DOMAIN-CONTAINING PROTEIN"/>
    <property type="match status" value="1"/>
</dbReference>
<evidence type="ECO:0000313" key="4">
    <source>
        <dbReference type="EMBL" id="MCM1982803.1"/>
    </source>
</evidence>
<keyword evidence="5" id="KW-1185">Reference proteome</keyword>
<feature type="transmembrane region" description="Helical" evidence="1">
    <location>
        <begin position="6"/>
        <end position="25"/>
    </location>
</feature>